<dbReference type="RefSeq" id="WP_151047093.1">
    <property type="nucleotide sequence ID" value="NZ_CABVPN010000021.1"/>
</dbReference>
<organism evidence="1 2">
    <name type="scientific">Burkholderia diffusa</name>
    <dbReference type="NCBI Taxonomy" id="488732"/>
    <lineage>
        <taxon>Bacteria</taxon>
        <taxon>Pseudomonadati</taxon>
        <taxon>Pseudomonadota</taxon>
        <taxon>Betaproteobacteria</taxon>
        <taxon>Burkholderiales</taxon>
        <taxon>Burkholderiaceae</taxon>
        <taxon>Burkholderia</taxon>
        <taxon>Burkholderia cepacia complex</taxon>
    </lineage>
</organism>
<dbReference type="GeneID" id="93029297"/>
<keyword evidence="2" id="KW-1185">Reference proteome</keyword>
<dbReference type="AlphaFoldDB" id="A0A6P2N6X7"/>
<gene>
    <name evidence="1" type="ORF">BDI24065_04228</name>
</gene>
<sequence>MLNFLRRLIRNSIVVAVPLLGGAWWVHAQTGGYEPYRVISYNHTDRSIYSFQIDDFGAGGSYAHESQGGGGIVCCMDVPRGKKTWHIKIIYDLTKEQAQKNVPNEVYETDIPVPPLPNKHGGYIAFHFLPDRKIEAQWVERRIKANIPNAN</sequence>
<dbReference type="InterPro" id="IPR021733">
    <property type="entry name" value="DUF3304"/>
</dbReference>
<dbReference type="Pfam" id="PF11745">
    <property type="entry name" value="DUF3304"/>
    <property type="match status" value="1"/>
</dbReference>
<dbReference type="EMBL" id="CABVPN010000021">
    <property type="protein sequence ID" value="VWB88054.1"/>
    <property type="molecule type" value="Genomic_DNA"/>
</dbReference>
<accession>A0A6P2N6X7</accession>
<evidence type="ECO:0000313" key="2">
    <source>
        <dbReference type="Proteomes" id="UP000494125"/>
    </source>
</evidence>
<dbReference type="Proteomes" id="UP000494125">
    <property type="component" value="Unassembled WGS sequence"/>
</dbReference>
<name>A0A6P2N6X7_9BURK</name>
<evidence type="ECO:0008006" key="3">
    <source>
        <dbReference type="Google" id="ProtNLM"/>
    </source>
</evidence>
<protein>
    <recommendedName>
        <fullName evidence="3">Lipoprotein</fullName>
    </recommendedName>
</protein>
<proteinExistence type="predicted"/>
<reference evidence="1 2" key="1">
    <citation type="submission" date="2019-09" db="EMBL/GenBank/DDBJ databases">
        <authorList>
            <person name="Depoorter E."/>
        </authorList>
    </citation>
    <scope>NUCLEOTIDE SEQUENCE [LARGE SCALE GENOMIC DNA]</scope>
    <source>
        <strain evidence="1">LMG 24065</strain>
    </source>
</reference>
<evidence type="ECO:0000313" key="1">
    <source>
        <dbReference type="EMBL" id="VWB88054.1"/>
    </source>
</evidence>